<feature type="transmembrane region" description="Helical" evidence="2">
    <location>
        <begin position="45"/>
        <end position="66"/>
    </location>
</feature>
<keyword evidence="4" id="KW-1185">Reference proteome</keyword>
<keyword evidence="2" id="KW-0472">Membrane</keyword>
<evidence type="ECO:0000256" key="1">
    <source>
        <dbReference type="SAM" id="MobiDB-lite"/>
    </source>
</evidence>
<dbReference type="Proteomes" id="UP001595833">
    <property type="component" value="Unassembled WGS sequence"/>
</dbReference>
<reference evidence="4" key="1">
    <citation type="journal article" date="2019" name="Int. J. Syst. Evol. Microbiol.">
        <title>The Global Catalogue of Microorganisms (GCM) 10K type strain sequencing project: providing services to taxonomists for standard genome sequencing and annotation.</title>
        <authorList>
            <consortium name="The Broad Institute Genomics Platform"/>
            <consortium name="The Broad Institute Genome Sequencing Center for Infectious Disease"/>
            <person name="Wu L."/>
            <person name="Ma J."/>
        </authorList>
    </citation>
    <scope>NUCLEOTIDE SEQUENCE [LARGE SCALE GENOMIC DNA]</scope>
    <source>
        <strain evidence="4">KCTC 12848</strain>
    </source>
</reference>
<feature type="region of interest" description="Disordered" evidence="1">
    <location>
        <begin position="72"/>
        <end position="98"/>
    </location>
</feature>
<gene>
    <name evidence="3" type="ORF">ACFPFM_02320</name>
</gene>
<organism evidence="3 4">
    <name type="scientific">Saccharothrix xinjiangensis</name>
    <dbReference type="NCBI Taxonomy" id="204798"/>
    <lineage>
        <taxon>Bacteria</taxon>
        <taxon>Bacillati</taxon>
        <taxon>Actinomycetota</taxon>
        <taxon>Actinomycetes</taxon>
        <taxon>Pseudonocardiales</taxon>
        <taxon>Pseudonocardiaceae</taxon>
        <taxon>Saccharothrix</taxon>
    </lineage>
</organism>
<evidence type="ECO:0000313" key="3">
    <source>
        <dbReference type="EMBL" id="MFC5052586.1"/>
    </source>
</evidence>
<evidence type="ECO:0000313" key="4">
    <source>
        <dbReference type="Proteomes" id="UP001595833"/>
    </source>
</evidence>
<keyword evidence="2" id="KW-1133">Transmembrane helix</keyword>
<dbReference type="EMBL" id="JBHSJB010000003">
    <property type="protein sequence ID" value="MFC5052586.1"/>
    <property type="molecule type" value="Genomic_DNA"/>
</dbReference>
<protein>
    <submittedName>
        <fullName evidence="3">Uncharacterized protein</fullName>
    </submittedName>
</protein>
<feature type="compositionally biased region" description="Low complexity" evidence="1">
    <location>
        <begin position="72"/>
        <end position="82"/>
    </location>
</feature>
<dbReference type="RefSeq" id="WP_344035089.1">
    <property type="nucleotide sequence ID" value="NZ_BAAAKE010000002.1"/>
</dbReference>
<accession>A0ABV9XVZ4</accession>
<sequence>MTQRIQPIRPSDTAPLWRAEIGQLDSLMSTAPPPPPPPNRSRRGLVLKGVGLLGVAVLSGLVWLLVRPDGETTTTPTTTSTPAGQFAFTKSPQVPEPLRDSDCASHAYGDTRTFLTNTPCQQLTRGLYTTTTPDGVTVYTSVSVVRMKTAEDAAELKDLTNRNGTGNVNDLIKDGAVQVPGMTTLGNGGYASDQRDREVVIIESDTAKHGPNEAEHNHLMKKISFDALRLTADLS</sequence>
<comment type="caution">
    <text evidence="3">The sequence shown here is derived from an EMBL/GenBank/DDBJ whole genome shotgun (WGS) entry which is preliminary data.</text>
</comment>
<name>A0ABV9XVZ4_9PSEU</name>
<evidence type="ECO:0000256" key="2">
    <source>
        <dbReference type="SAM" id="Phobius"/>
    </source>
</evidence>
<keyword evidence="2" id="KW-0812">Transmembrane</keyword>
<proteinExistence type="predicted"/>